<comment type="subcellular location">
    <subcellularLocation>
        <location evidence="7">Membrane</location>
        <topology evidence="7">Single-pass type II membrane protein</topology>
    </subcellularLocation>
</comment>
<dbReference type="HOGENOM" id="CLU_028723_1_3_0"/>
<dbReference type="PANTHER" id="PTHR43390">
    <property type="entry name" value="SIGNAL PEPTIDASE I"/>
    <property type="match status" value="1"/>
</dbReference>
<dbReference type="PRINTS" id="PR00727">
    <property type="entry name" value="LEADERPTASE"/>
</dbReference>
<dbReference type="PANTHER" id="PTHR43390:SF1">
    <property type="entry name" value="CHLOROPLAST PROCESSING PEPTIDASE"/>
    <property type="match status" value="1"/>
</dbReference>
<reference evidence="9 10" key="1">
    <citation type="journal article" date="2012" name="Stand. Genomic Sci.">
        <title>Complete genome sequence of Terriglobus saanensis type strain SP1PR4(T), an Acidobacteria from tundra soil.</title>
        <authorList>
            <person name="Rawat S.R."/>
            <person name="Mannisto M.K."/>
            <person name="Starovoytov V."/>
            <person name="Goodwin L."/>
            <person name="Nolan M."/>
            <person name="Hauser L."/>
            <person name="Land M."/>
            <person name="Davenport K.W."/>
            <person name="Woyke T."/>
            <person name="Haggblom M.M."/>
        </authorList>
    </citation>
    <scope>NUCLEOTIDE SEQUENCE</scope>
    <source>
        <strain evidence="10">ATCC BAA-1853 / DSM 23119 / SP1PR4</strain>
    </source>
</reference>
<evidence type="ECO:0000256" key="3">
    <source>
        <dbReference type="ARBA" id="ARBA00013208"/>
    </source>
</evidence>
<dbReference type="GO" id="GO:0016020">
    <property type="term" value="C:membrane"/>
    <property type="evidence" value="ECO:0007669"/>
    <property type="project" value="UniProtKB-SubCell"/>
</dbReference>
<dbReference type="OrthoDB" id="128315at2"/>
<keyword evidence="10" id="KW-1185">Reference proteome</keyword>
<dbReference type="NCBIfam" id="TIGR02227">
    <property type="entry name" value="sigpep_I_bact"/>
    <property type="match status" value="1"/>
</dbReference>
<evidence type="ECO:0000313" key="9">
    <source>
        <dbReference type="EMBL" id="ADV84293.1"/>
    </source>
</evidence>
<sequence length="230" mass="26049">MSEVPQHGVFPTLQSMLRATVVAVFVLTFLLQPYRIPSASMEKTLLVGDFLLVNKQALAPAGRWRWLLPYRKIQRGDVAVFYQPVTDTLLVKRVIAVGGDSVALHAGQVVLNGTPRPEGYAVYAPAARSRFRDDFPNMQERDPDTDAAWWVEMRSRVQSGALQVPGGDAFMMGDNRNNSQDSRYWGFVPETKIVGSPLLVYFSVRGDEEGTFWHRLRRLGRWRRVLSVVR</sequence>
<feature type="domain" description="Peptidase S26" evidence="8">
    <location>
        <begin position="13"/>
        <end position="201"/>
    </location>
</feature>
<dbReference type="RefSeq" id="WP_013570023.1">
    <property type="nucleotide sequence ID" value="NC_014963.1"/>
</dbReference>
<proteinExistence type="inferred from homology"/>
<evidence type="ECO:0000313" key="10">
    <source>
        <dbReference type="Proteomes" id="UP000006844"/>
    </source>
</evidence>
<dbReference type="AlphaFoldDB" id="E8UYS7"/>
<feature type="active site" evidence="6">
    <location>
        <position position="40"/>
    </location>
</feature>
<evidence type="ECO:0000256" key="6">
    <source>
        <dbReference type="PIRSR" id="PIRSR600223-1"/>
    </source>
</evidence>
<dbReference type="EC" id="3.4.21.89" evidence="3 7"/>
<dbReference type="GO" id="GO:0006465">
    <property type="term" value="P:signal peptide processing"/>
    <property type="evidence" value="ECO:0007669"/>
    <property type="project" value="InterPro"/>
</dbReference>
<comment type="catalytic activity">
    <reaction evidence="1 7">
        <text>Cleavage of hydrophobic, N-terminal signal or leader sequences from secreted and periplasmic proteins.</text>
        <dbReference type="EC" id="3.4.21.89"/>
    </reaction>
</comment>
<comment type="similarity">
    <text evidence="2 7">Belongs to the peptidase S26 family.</text>
</comment>
<dbReference type="eggNOG" id="COG0681">
    <property type="taxonomic scope" value="Bacteria"/>
</dbReference>
<dbReference type="GO" id="GO:0009003">
    <property type="term" value="F:signal peptidase activity"/>
    <property type="evidence" value="ECO:0007669"/>
    <property type="project" value="UniProtKB-EC"/>
</dbReference>
<dbReference type="InterPro" id="IPR019757">
    <property type="entry name" value="Pept_S26A_signal_pept_1_Lys-AS"/>
</dbReference>
<feature type="transmembrane region" description="Helical" evidence="7">
    <location>
        <begin position="12"/>
        <end position="31"/>
    </location>
</feature>
<dbReference type="MEROPS" id="S26.025"/>
<gene>
    <name evidence="9" type="ordered locus">AciPR4_3540</name>
</gene>
<dbReference type="CDD" id="cd06530">
    <property type="entry name" value="S26_SPase_I"/>
    <property type="match status" value="1"/>
</dbReference>
<evidence type="ECO:0000256" key="7">
    <source>
        <dbReference type="RuleBase" id="RU362042"/>
    </source>
</evidence>
<keyword evidence="7" id="KW-1133">Transmembrane helix</keyword>
<evidence type="ECO:0000256" key="2">
    <source>
        <dbReference type="ARBA" id="ARBA00009370"/>
    </source>
</evidence>
<keyword evidence="7" id="KW-0645">Protease</keyword>
<dbReference type="PROSITE" id="PS00760">
    <property type="entry name" value="SPASE_I_2"/>
    <property type="match status" value="1"/>
</dbReference>
<evidence type="ECO:0000259" key="8">
    <source>
        <dbReference type="Pfam" id="PF10502"/>
    </source>
</evidence>
<accession>E8UYS7</accession>
<dbReference type="Gene3D" id="2.10.109.10">
    <property type="entry name" value="Umud Fragment, subunit A"/>
    <property type="match status" value="1"/>
</dbReference>
<evidence type="ECO:0000256" key="5">
    <source>
        <dbReference type="ARBA" id="ARBA00022801"/>
    </source>
</evidence>
<dbReference type="GO" id="GO:0004252">
    <property type="term" value="F:serine-type endopeptidase activity"/>
    <property type="evidence" value="ECO:0007669"/>
    <property type="project" value="InterPro"/>
</dbReference>
<organism evidence="9 10">
    <name type="scientific">Terriglobus saanensis (strain ATCC BAA-1853 / DSM 23119 / SP1PR4)</name>
    <dbReference type="NCBI Taxonomy" id="401053"/>
    <lineage>
        <taxon>Bacteria</taxon>
        <taxon>Pseudomonadati</taxon>
        <taxon>Acidobacteriota</taxon>
        <taxon>Terriglobia</taxon>
        <taxon>Terriglobales</taxon>
        <taxon>Acidobacteriaceae</taxon>
        <taxon>Terriglobus</taxon>
    </lineage>
</organism>
<dbReference type="Proteomes" id="UP000006844">
    <property type="component" value="Chromosome"/>
</dbReference>
<protein>
    <recommendedName>
        <fullName evidence="4 7">Signal peptidase I</fullName>
        <ecNumber evidence="3 7">3.4.21.89</ecNumber>
    </recommendedName>
</protein>
<dbReference type="SUPFAM" id="SSF51306">
    <property type="entry name" value="LexA/Signal peptidase"/>
    <property type="match status" value="1"/>
</dbReference>
<keyword evidence="5 7" id="KW-0378">Hydrolase</keyword>
<dbReference type="KEGG" id="tsa:AciPR4_3540"/>
<dbReference type="InterPro" id="IPR036286">
    <property type="entry name" value="LexA/Signal_pep-like_sf"/>
</dbReference>
<dbReference type="InterPro" id="IPR000223">
    <property type="entry name" value="Pept_S26A_signal_pept_1"/>
</dbReference>
<evidence type="ECO:0000256" key="4">
    <source>
        <dbReference type="ARBA" id="ARBA00019232"/>
    </source>
</evidence>
<dbReference type="InterPro" id="IPR019533">
    <property type="entry name" value="Peptidase_S26"/>
</dbReference>
<dbReference type="STRING" id="401053.AciPR4_3540"/>
<dbReference type="EMBL" id="CP002467">
    <property type="protein sequence ID" value="ADV84293.1"/>
    <property type="molecule type" value="Genomic_DNA"/>
</dbReference>
<keyword evidence="7" id="KW-0812">Transmembrane</keyword>
<evidence type="ECO:0000256" key="1">
    <source>
        <dbReference type="ARBA" id="ARBA00000677"/>
    </source>
</evidence>
<feature type="active site" evidence="6">
    <location>
        <position position="92"/>
    </location>
</feature>
<dbReference type="Pfam" id="PF10502">
    <property type="entry name" value="Peptidase_S26"/>
    <property type="match status" value="1"/>
</dbReference>
<name>E8UYS7_TERSS</name>
<keyword evidence="7" id="KW-0472">Membrane</keyword>